<reference evidence="2 3" key="2">
    <citation type="submission" date="2018-11" db="EMBL/GenBank/DDBJ databases">
        <authorList>
            <consortium name="Pathogen Informatics"/>
        </authorList>
    </citation>
    <scope>NUCLEOTIDE SEQUENCE [LARGE SCALE GENOMIC DNA]</scope>
</reference>
<dbReference type="GO" id="GO:0005826">
    <property type="term" value="C:actomyosin contractile ring"/>
    <property type="evidence" value="ECO:0007669"/>
    <property type="project" value="TreeGrafter"/>
</dbReference>
<name>A0A0N4YCY7_NIPBR</name>
<accession>A0A0N4YCY7</accession>
<dbReference type="InterPro" id="IPR012966">
    <property type="entry name" value="AHD"/>
</dbReference>
<reference evidence="4" key="1">
    <citation type="submission" date="2017-02" db="UniProtKB">
        <authorList>
            <consortium name="WormBaseParasite"/>
        </authorList>
    </citation>
    <scope>IDENTIFICATION</scope>
</reference>
<evidence type="ECO:0000259" key="1">
    <source>
        <dbReference type="Pfam" id="PF08174"/>
    </source>
</evidence>
<dbReference type="PANTHER" id="PTHR21538:SF24">
    <property type="entry name" value="PH DOMAIN-CONTAINING PROTEIN"/>
    <property type="match status" value="1"/>
</dbReference>
<dbReference type="Proteomes" id="UP000271162">
    <property type="component" value="Unassembled WGS sequence"/>
</dbReference>
<sequence length="95" mass="10639">MFVVLQSKSRVVDSRMVTNIDRTMTDVVFPEAFIFEREPDDFCVEITIYAARTDLGLSDGGGSLRTRITRSLGRRFGGQVVSGVEFIQKAQVYKG</sequence>
<keyword evidence="3" id="KW-1185">Reference proteome</keyword>
<dbReference type="PANTHER" id="PTHR21538">
    <property type="entry name" value="ANILLIN/RHOTEKIN RTKN"/>
    <property type="match status" value="1"/>
</dbReference>
<dbReference type="GO" id="GO:0031106">
    <property type="term" value="P:septin ring organization"/>
    <property type="evidence" value="ECO:0007669"/>
    <property type="project" value="TreeGrafter"/>
</dbReference>
<evidence type="ECO:0000313" key="2">
    <source>
        <dbReference type="EMBL" id="VDL78038.1"/>
    </source>
</evidence>
<feature type="domain" description="Anillin homology" evidence="1">
    <location>
        <begin position="1"/>
        <end position="81"/>
    </location>
</feature>
<gene>
    <name evidence="2" type="ORF">NBR_LOCUS14449</name>
</gene>
<dbReference type="GO" id="GO:0000281">
    <property type="term" value="P:mitotic cytokinesis"/>
    <property type="evidence" value="ECO:0007669"/>
    <property type="project" value="TreeGrafter"/>
</dbReference>
<dbReference type="AlphaFoldDB" id="A0A0N4YCY7"/>
<dbReference type="Pfam" id="PF08174">
    <property type="entry name" value="Anillin"/>
    <property type="match status" value="1"/>
</dbReference>
<evidence type="ECO:0000313" key="4">
    <source>
        <dbReference type="WBParaSite" id="NBR_0001444801-mRNA-1"/>
    </source>
</evidence>
<dbReference type="InterPro" id="IPR051364">
    <property type="entry name" value="Cytokinesis/Rho-signaling"/>
</dbReference>
<dbReference type="GO" id="GO:0000915">
    <property type="term" value="P:actomyosin contractile ring assembly"/>
    <property type="evidence" value="ECO:0007669"/>
    <property type="project" value="TreeGrafter"/>
</dbReference>
<dbReference type="EMBL" id="UYSL01021370">
    <property type="protein sequence ID" value="VDL78038.1"/>
    <property type="molecule type" value="Genomic_DNA"/>
</dbReference>
<protein>
    <submittedName>
        <fullName evidence="4">Anillin domain-containing protein</fullName>
    </submittedName>
</protein>
<organism evidence="4">
    <name type="scientific">Nippostrongylus brasiliensis</name>
    <name type="common">Rat hookworm</name>
    <dbReference type="NCBI Taxonomy" id="27835"/>
    <lineage>
        <taxon>Eukaryota</taxon>
        <taxon>Metazoa</taxon>
        <taxon>Ecdysozoa</taxon>
        <taxon>Nematoda</taxon>
        <taxon>Chromadorea</taxon>
        <taxon>Rhabditida</taxon>
        <taxon>Rhabditina</taxon>
        <taxon>Rhabditomorpha</taxon>
        <taxon>Strongyloidea</taxon>
        <taxon>Heligmosomidae</taxon>
        <taxon>Nippostrongylus</taxon>
    </lineage>
</organism>
<dbReference type="STRING" id="27835.A0A0N4YCY7"/>
<evidence type="ECO:0000313" key="3">
    <source>
        <dbReference type="Proteomes" id="UP000271162"/>
    </source>
</evidence>
<proteinExistence type="predicted"/>
<dbReference type="WBParaSite" id="NBR_0001444801-mRNA-1">
    <property type="protein sequence ID" value="NBR_0001444801-mRNA-1"/>
    <property type="gene ID" value="NBR_0001444801"/>
</dbReference>